<keyword evidence="1" id="KW-0732">Signal</keyword>
<evidence type="ECO:0000256" key="1">
    <source>
        <dbReference type="SAM" id="SignalP"/>
    </source>
</evidence>
<dbReference type="PROSITE" id="PS51257">
    <property type="entry name" value="PROKAR_LIPOPROTEIN"/>
    <property type="match status" value="1"/>
</dbReference>
<feature type="chain" id="PRO_5004737694" evidence="1">
    <location>
        <begin position="20"/>
        <end position="87"/>
    </location>
</feature>
<protein>
    <submittedName>
        <fullName evidence="2">Putative tick kunitz 51</fullName>
    </submittedName>
</protein>
<dbReference type="Gene3D" id="4.10.410.10">
    <property type="entry name" value="Pancreatic trypsin inhibitor Kunitz domain"/>
    <property type="match status" value="1"/>
</dbReference>
<evidence type="ECO:0000313" key="2">
    <source>
        <dbReference type="EMBL" id="JAB71824.1"/>
    </source>
</evidence>
<dbReference type="AlphaFoldDB" id="V5H4A0"/>
<feature type="signal peptide" evidence="1">
    <location>
        <begin position="1"/>
        <end position="19"/>
    </location>
</feature>
<organism evidence="2">
    <name type="scientific">Ixodes ricinus</name>
    <name type="common">Common tick</name>
    <name type="synonym">Acarus ricinus</name>
    <dbReference type="NCBI Taxonomy" id="34613"/>
    <lineage>
        <taxon>Eukaryota</taxon>
        <taxon>Metazoa</taxon>
        <taxon>Ecdysozoa</taxon>
        <taxon>Arthropoda</taxon>
        <taxon>Chelicerata</taxon>
        <taxon>Arachnida</taxon>
        <taxon>Acari</taxon>
        <taxon>Parasitiformes</taxon>
        <taxon>Ixodida</taxon>
        <taxon>Ixodoidea</taxon>
        <taxon>Ixodidae</taxon>
        <taxon>Ixodinae</taxon>
        <taxon>Ixodes</taxon>
    </lineage>
</organism>
<dbReference type="SUPFAM" id="SSF57362">
    <property type="entry name" value="BPTI-like"/>
    <property type="match status" value="1"/>
</dbReference>
<dbReference type="EMBL" id="GANP01012644">
    <property type="protein sequence ID" value="JAB71824.1"/>
    <property type="molecule type" value="mRNA"/>
</dbReference>
<name>V5H4A0_IXORI</name>
<proteinExistence type="evidence at transcript level"/>
<accession>V5H4A0</accession>
<dbReference type="GO" id="GO:0004867">
    <property type="term" value="F:serine-type endopeptidase inhibitor activity"/>
    <property type="evidence" value="ECO:0007669"/>
    <property type="project" value="InterPro"/>
</dbReference>
<sequence>MKASIAALCFLLALSCVFATLTEEECRRLLAFSSCAPGSSRTIYSFFNSTNQCEGYTGCDTGTNRFDSHRECVAQCPYGIHHPPGTA</sequence>
<dbReference type="InterPro" id="IPR036880">
    <property type="entry name" value="Kunitz_BPTI_sf"/>
</dbReference>
<reference evidence="2" key="1">
    <citation type="journal article" date="2015" name="Sci. Rep.">
        <title>Tissue- and time-dependent transcription in Ixodes ricinus salivary glands and midguts when blood feeding on the vertebrate host.</title>
        <authorList>
            <person name="Kotsyfakis M."/>
            <person name="Schwarz A."/>
            <person name="Erhart J."/>
            <person name="Ribeiro J.M."/>
        </authorList>
    </citation>
    <scope>NUCLEOTIDE SEQUENCE</scope>
    <source>
        <tissue evidence="2">Salivary gland and midgut</tissue>
    </source>
</reference>